<reference evidence="2 3" key="1">
    <citation type="submission" date="2015-05" db="EMBL/GenBank/DDBJ databases">
        <title>Whole genome sequence and identification of bacterial endophytes from Costus igneus.</title>
        <authorList>
            <person name="Lee Y.P."/>
            <person name="Gan H.M."/>
            <person name="Eng W."/>
            <person name="Wheatley M.S."/>
            <person name="Caraballo A."/>
            <person name="Polter S."/>
            <person name="Savka M.A."/>
            <person name="Hudson A.O."/>
        </authorList>
    </citation>
    <scope>NUCLEOTIDE SEQUENCE [LARGE SCALE GENOMIC DNA]</scope>
    <source>
        <strain evidence="2 3">RIT379</strain>
    </source>
</reference>
<dbReference type="AlphaFoldDB" id="A0A0J1IM05"/>
<dbReference type="RefSeq" id="WP_047941540.1">
    <property type="nucleotide sequence ID" value="NZ_CP053989.1"/>
</dbReference>
<evidence type="ECO:0000313" key="2">
    <source>
        <dbReference type="EMBL" id="KLV27002.1"/>
    </source>
</evidence>
<dbReference type="PATRIC" id="fig|1397.4.peg.4877"/>
<dbReference type="Pfam" id="PF12728">
    <property type="entry name" value="HTH_17"/>
    <property type="match status" value="1"/>
</dbReference>
<comment type="caution">
    <text evidence="2">The sequence shown here is derived from an EMBL/GenBank/DDBJ whole genome shotgun (WGS) entry which is preliminary data.</text>
</comment>
<organism evidence="2 3">
    <name type="scientific">Niallia circulans</name>
    <name type="common">Bacillus circulans</name>
    <dbReference type="NCBI Taxonomy" id="1397"/>
    <lineage>
        <taxon>Bacteria</taxon>
        <taxon>Bacillati</taxon>
        <taxon>Bacillota</taxon>
        <taxon>Bacilli</taxon>
        <taxon>Bacillales</taxon>
        <taxon>Bacillaceae</taxon>
        <taxon>Niallia</taxon>
    </lineage>
</organism>
<dbReference type="InterPro" id="IPR041657">
    <property type="entry name" value="HTH_17"/>
</dbReference>
<gene>
    <name evidence="2" type="ORF">ABW02_08520</name>
</gene>
<proteinExistence type="predicted"/>
<feature type="domain" description="Helix-turn-helix" evidence="1">
    <location>
        <begin position="19"/>
        <end position="69"/>
    </location>
</feature>
<dbReference type="OrthoDB" id="2382315at2"/>
<dbReference type="EMBL" id="LDPH01000006">
    <property type="protein sequence ID" value="KLV27002.1"/>
    <property type="molecule type" value="Genomic_DNA"/>
</dbReference>
<evidence type="ECO:0000313" key="3">
    <source>
        <dbReference type="Proteomes" id="UP000036045"/>
    </source>
</evidence>
<evidence type="ECO:0000259" key="1">
    <source>
        <dbReference type="Pfam" id="PF12728"/>
    </source>
</evidence>
<dbReference type="InterPro" id="IPR009061">
    <property type="entry name" value="DNA-bd_dom_put_sf"/>
</dbReference>
<accession>A0A0J1IM05</accession>
<dbReference type="SUPFAM" id="SSF46955">
    <property type="entry name" value="Putative DNA-binding domain"/>
    <property type="match status" value="1"/>
</dbReference>
<dbReference type="GeneID" id="56348815"/>
<sequence>MIQFKNDMEFRKFLEEELVSTSQVTELLGCTRQYIHDCVKKGILEPLNVGNKERIYLKSDIMAHINRKRK</sequence>
<dbReference type="Proteomes" id="UP000036045">
    <property type="component" value="Unassembled WGS sequence"/>
</dbReference>
<keyword evidence="3" id="KW-1185">Reference proteome</keyword>
<protein>
    <recommendedName>
        <fullName evidence="1">Helix-turn-helix domain-containing protein</fullName>
    </recommendedName>
</protein>
<name>A0A0J1IM05_NIACI</name>